<dbReference type="GeneID" id="3861690"/>
<feature type="compositionally biased region" description="Basic and acidic residues" evidence="1">
    <location>
        <begin position="1136"/>
        <end position="1152"/>
    </location>
</feature>
<feature type="compositionally biased region" description="Low complexity" evidence="1">
    <location>
        <begin position="9"/>
        <end position="31"/>
    </location>
</feature>
<dbReference type="OMA" id="SWWFIAN"/>
<accession>Q4UDM2</accession>
<feature type="region of interest" description="Disordered" evidence="1">
    <location>
        <begin position="1100"/>
        <end position="1214"/>
    </location>
</feature>
<dbReference type="Proteomes" id="UP000001950">
    <property type="component" value="Chromosome 2"/>
</dbReference>
<evidence type="ECO:0000256" key="2">
    <source>
        <dbReference type="SAM" id="Phobius"/>
    </source>
</evidence>
<feature type="compositionally biased region" description="Basic and acidic residues" evidence="1">
    <location>
        <begin position="1201"/>
        <end position="1214"/>
    </location>
</feature>
<dbReference type="PROSITE" id="PS50004">
    <property type="entry name" value="C2"/>
    <property type="match status" value="1"/>
</dbReference>
<name>Q4UDM2_THEAN</name>
<dbReference type="KEGG" id="tan:TA11690"/>
<dbReference type="FunCoup" id="Q4UDM2">
    <property type="interactions" value="3"/>
</dbReference>
<keyword evidence="5" id="KW-1185">Reference proteome</keyword>
<dbReference type="PANTHER" id="PTHR46436:SF2">
    <property type="entry name" value="CHROMOSOME UNDETERMINED SCAFFOLD_119, WHOLE GENOME SHOTGUN SEQUENCE"/>
    <property type="match status" value="1"/>
</dbReference>
<dbReference type="InParanoid" id="Q4UDM2"/>
<feature type="compositionally biased region" description="Acidic residues" evidence="1">
    <location>
        <begin position="71"/>
        <end position="82"/>
    </location>
</feature>
<feature type="compositionally biased region" description="Basic and acidic residues" evidence="1">
    <location>
        <begin position="38"/>
        <end position="70"/>
    </location>
</feature>
<dbReference type="Pfam" id="PF24652">
    <property type="entry name" value="CEP76_C"/>
    <property type="match status" value="1"/>
</dbReference>
<feature type="transmembrane region" description="Helical" evidence="2">
    <location>
        <begin position="1493"/>
        <end position="1513"/>
    </location>
</feature>
<organism evidence="4 5">
    <name type="scientific">Theileria annulata</name>
    <dbReference type="NCBI Taxonomy" id="5874"/>
    <lineage>
        <taxon>Eukaryota</taxon>
        <taxon>Sar</taxon>
        <taxon>Alveolata</taxon>
        <taxon>Apicomplexa</taxon>
        <taxon>Aconoidasida</taxon>
        <taxon>Piroplasmida</taxon>
        <taxon>Theileriidae</taxon>
        <taxon>Theileria</taxon>
    </lineage>
</organism>
<feature type="compositionally biased region" description="Basic and acidic residues" evidence="1">
    <location>
        <begin position="83"/>
        <end position="94"/>
    </location>
</feature>
<protein>
    <recommendedName>
        <fullName evidence="3">C2 domain-containing protein</fullName>
    </recommendedName>
</protein>
<reference evidence="4 5" key="1">
    <citation type="journal article" date="2005" name="Science">
        <title>Genome of the host-cell transforming parasite Theileria annulata compared with T. parva.</title>
        <authorList>
            <person name="Pain A."/>
            <person name="Renauld H."/>
            <person name="Berriman M."/>
            <person name="Murphy L."/>
            <person name="Yeats C.A."/>
            <person name="Weir W."/>
            <person name="Kerhornou A."/>
            <person name="Aslett M."/>
            <person name="Bishop R."/>
            <person name="Bouchier C."/>
            <person name="Cochet M."/>
            <person name="Coulson R.M.R."/>
            <person name="Cronin A."/>
            <person name="de Villiers E.P."/>
            <person name="Fraser A."/>
            <person name="Fosker N."/>
            <person name="Gardner M."/>
            <person name="Goble A."/>
            <person name="Griffiths-Jones S."/>
            <person name="Harris D.E."/>
            <person name="Katzer F."/>
            <person name="Larke N."/>
            <person name="Lord A."/>
            <person name="Maser P."/>
            <person name="McKellar S."/>
            <person name="Mooney P."/>
            <person name="Morton F."/>
            <person name="Nene V."/>
            <person name="O'Neil S."/>
            <person name="Price C."/>
            <person name="Quail M.A."/>
            <person name="Rabbinowitsch E."/>
            <person name="Rawlings N.D."/>
            <person name="Rutter S."/>
            <person name="Saunders D."/>
            <person name="Seeger K."/>
            <person name="Shah T."/>
            <person name="Squares R."/>
            <person name="Squares S."/>
            <person name="Tivey A."/>
            <person name="Walker A.R."/>
            <person name="Woodward J."/>
            <person name="Dobbelaere D.A.E."/>
            <person name="Langsley G."/>
            <person name="Rajandream M.A."/>
            <person name="McKeever D."/>
            <person name="Shiels B."/>
            <person name="Tait A."/>
            <person name="Barrell B.G."/>
            <person name="Hall N."/>
        </authorList>
    </citation>
    <scope>NUCLEOTIDE SEQUENCE [LARGE SCALE GENOMIC DNA]</scope>
    <source>
        <strain evidence="5">Ankara</strain>
    </source>
</reference>
<dbReference type="Gene3D" id="2.60.40.150">
    <property type="entry name" value="C2 domain"/>
    <property type="match status" value="1"/>
</dbReference>
<dbReference type="InterPro" id="IPR000008">
    <property type="entry name" value="C2_dom"/>
</dbReference>
<dbReference type="InterPro" id="IPR056288">
    <property type="entry name" value="CEP76_C"/>
</dbReference>
<sequence>MGKVEVWELQESSSENLYYEESQESSYVESQETPDEERENRAVDLFDNDYTKRRLRKHSDSEDGRPREIDSNENTEEEESEFESEHSTSKESLSDNDYKEELFLLQYVRHYGQEVNQTLYNFECLPRHWNGVFYITSAHNLESVPQNYFYYIEIGRINPNAQSRYRPGERLTLGNPIFICNKLKMEISYGDLKDYFVKIDLWKKHRLSLNTLHATRFLTFQDVIENKSNLTLALDMPVPDVTKESEGNTVITEDSERKIPLHKLNVVMLLEEIFDFMFVFENWSFTPSPHLPDHLKNSPKNIKVSVIREIGKGWDSKWAGVSNDDYWPSAGVFNYRGTIRHMKISYFQVKVYCITNKKFWRRTTTLLGTCVMSLRSVRDYPLVRGAVKKLAKGADQMQSGTIQGNIVCYMSSAGLKHFYENKKRPAQPISGSSLLTHLDKSYRYLVIRLVRCESLPSTNTDTNSSDPMVKVRWDGIVNCTPTLECTTSPVYNHNMYFPIHLVDEEETKNIFLIMNCLPVDLLSKGPVVMEVWDGDDTSTEFLGGVEVPLSKLFLNGIETRRSLVDGIYNEGSKQGLDDEDGHEVGEPVLYSGFSNDVNVEHLTPVYRDTLTLTGYTVPHRGSKPTITFEMYILPPMPQGLTVPNDQKRQVKSDTYRDLARRWDKEFETWQKMYKDQTLSNFPQRRFLTTTTNNALKMEISPTEVIILSCFVTPIQIPSQLSRPGTLMHWISNFALKEDSIDTVGELRKIDNWQTPSRFLTTRKGGLHDRAVLLCSCLLGINFDAYVCKGTIKNGTVEHCWVMTRHSDSTVSFWETGNKKIWHLPKRWRVSKQDSDCYEDLNVTSGPILDNYKNITFEPSSNLQQLQVPNKNVHGLTKYEMYGNDYVPDQKVDLDALLHKHDEVNFDTSSLRDNLSKTLLDNPQRKQQFAKTVKQLNPKQDLIIPFETLVHLPYSSIETVFNNKQLWGNIQNHHPSCILYDLEDPLQWKPFLKVPLQDELSQYIQITPPPTMNKCIETSNDISNDICDMIEVMRAHRGLKCSISKEDEMKEKLGNFLDLMEYRESLDPQFDPGMPIHLLGWSNRKKLKKLSKTRNVQEVVNNMKKSTKQPQFDSYYSTESTDVSPKPQSVNQQVNEQSEKVSEKSQKSARDLESGVNPEQPPVEAEQNADNENPEVNTEPERRKKTTSRGRKRRHSRREKRTKPLEKRTVEDPKHQSLIRYRGTRLNLEKKVNLVKNGFEISLKKKSKPKNVKNLKQPKIHKSFYDVTHVEVPEFQICSRFNPINTPSSSGVSRTPMSDLSVASLEKFSFNKHSDIIHSAVHRMRVSIQEKSRNHNLGRREDSKNVKLTNYMNQQNYLVKNRKSFLKKLRTAVNKRGSRFERNPRFIEDMNLVVQMPEFRKEYMYADYNIPYEFTIHKSVETSNWNHYYHYEALFYSWQKNIPVMANHTFVGIPIHFSTSDVNEIRRLLCCNKRFKKLFVNKLDDLVYVICCKVYPFLGNLFSTWVFIGCHVPWRM</sequence>
<evidence type="ECO:0000313" key="4">
    <source>
        <dbReference type="EMBL" id="CAI74817.1"/>
    </source>
</evidence>
<dbReference type="OrthoDB" id="5527234at2759"/>
<evidence type="ECO:0000259" key="3">
    <source>
        <dbReference type="PROSITE" id="PS50004"/>
    </source>
</evidence>
<gene>
    <name evidence="4" type="ORF">TA11690</name>
</gene>
<feature type="compositionally biased region" description="Polar residues" evidence="1">
    <location>
        <begin position="1100"/>
        <end position="1134"/>
    </location>
</feature>
<feature type="compositionally biased region" description="Basic residues" evidence="1">
    <location>
        <begin position="1182"/>
        <end position="1200"/>
    </location>
</feature>
<dbReference type="eggNOG" id="ENOG502QZPK">
    <property type="taxonomic scope" value="Eukaryota"/>
</dbReference>
<keyword evidence="2" id="KW-0472">Membrane</keyword>
<dbReference type="InterPro" id="IPR056290">
    <property type="entry name" value="CEPT76/DRC7_peptidase-like_dom"/>
</dbReference>
<feature type="region of interest" description="Disordered" evidence="1">
    <location>
        <begin position="1"/>
        <end position="94"/>
    </location>
</feature>
<dbReference type="InterPro" id="IPR035892">
    <property type="entry name" value="C2_domain_sf"/>
</dbReference>
<dbReference type="Pfam" id="PF00168">
    <property type="entry name" value="C2"/>
    <property type="match status" value="1"/>
</dbReference>
<dbReference type="PANTHER" id="PTHR46436">
    <property type="entry name" value="CENTROSOMAL PROTEIN OF 76 KDA"/>
    <property type="match status" value="1"/>
</dbReference>
<evidence type="ECO:0000313" key="5">
    <source>
        <dbReference type="Proteomes" id="UP000001950"/>
    </source>
</evidence>
<dbReference type="VEuPathDB" id="PiroplasmaDB:TA11690"/>
<dbReference type="Pfam" id="PF24656">
    <property type="entry name" value="CEPT76_peptidase"/>
    <property type="match status" value="2"/>
</dbReference>
<dbReference type="SUPFAM" id="SSF49562">
    <property type="entry name" value="C2 domain (Calcium/lipid-binding domain, CaLB)"/>
    <property type="match status" value="1"/>
</dbReference>
<feature type="domain" description="C2" evidence="3">
    <location>
        <begin position="424"/>
        <end position="563"/>
    </location>
</feature>
<dbReference type="InterPro" id="IPR052299">
    <property type="entry name" value="CEP76"/>
</dbReference>
<keyword evidence="2" id="KW-1133">Transmembrane helix</keyword>
<dbReference type="RefSeq" id="XP_952549.1">
    <property type="nucleotide sequence ID" value="XM_947456.1"/>
</dbReference>
<keyword evidence="2" id="KW-0812">Transmembrane</keyword>
<proteinExistence type="predicted"/>
<dbReference type="CDD" id="cd00030">
    <property type="entry name" value="C2"/>
    <property type="match status" value="1"/>
</dbReference>
<dbReference type="SMART" id="SM00239">
    <property type="entry name" value="C2"/>
    <property type="match status" value="1"/>
</dbReference>
<dbReference type="EMBL" id="CR940348">
    <property type="protein sequence ID" value="CAI74817.1"/>
    <property type="molecule type" value="Genomic_DNA"/>
</dbReference>
<evidence type="ECO:0000256" key="1">
    <source>
        <dbReference type="SAM" id="MobiDB-lite"/>
    </source>
</evidence>